<feature type="chain" id="PRO_5003959874" evidence="1">
    <location>
        <begin position="18"/>
        <end position="124"/>
    </location>
</feature>
<dbReference type="HOGENOM" id="CLU_2005672_0_0_1"/>
<reference evidence="3" key="1">
    <citation type="submission" date="2011-05" db="EMBL/GenBank/DDBJ databases">
        <title>The genome sequence of Vittaforma corneae strain ATCC 50505.</title>
        <authorList>
            <consortium name="The Broad Institute Genome Sequencing Platform"/>
            <person name="Cuomo C."/>
            <person name="Didier E."/>
            <person name="Bowers L."/>
            <person name="Young S.K."/>
            <person name="Zeng Q."/>
            <person name="Gargeya S."/>
            <person name="Fitzgerald M."/>
            <person name="Haas B."/>
            <person name="Abouelleil A."/>
            <person name="Alvarado L."/>
            <person name="Arachchi H.M."/>
            <person name="Berlin A."/>
            <person name="Chapman S.B."/>
            <person name="Gearin G."/>
            <person name="Goldberg J."/>
            <person name="Griggs A."/>
            <person name="Gujja S."/>
            <person name="Hansen M."/>
            <person name="Heiman D."/>
            <person name="Howarth C."/>
            <person name="Larimer J."/>
            <person name="Lui A."/>
            <person name="MacDonald P.J.P."/>
            <person name="McCowen C."/>
            <person name="Montmayeur A."/>
            <person name="Murphy C."/>
            <person name="Neiman D."/>
            <person name="Pearson M."/>
            <person name="Priest M."/>
            <person name="Roberts A."/>
            <person name="Saif S."/>
            <person name="Shea T."/>
            <person name="Sisk P."/>
            <person name="Stolte C."/>
            <person name="Sykes S."/>
            <person name="Wortman J."/>
            <person name="Nusbaum C."/>
            <person name="Birren B."/>
        </authorList>
    </citation>
    <scope>NUCLEOTIDE SEQUENCE [LARGE SCALE GENOMIC DNA]</scope>
    <source>
        <strain evidence="3">ATCC 50505</strain>
    </source>
</reference>
<dbReference type="Pfam" id="PF17003">
    <property type="entry name" value="Actin_micro"/>
    <property type="match status" value="1"/>
</dbReference>
<dbReference type="AlphaFoldDB" id="L2GP28"/>
<accession>L2GP28</accession>
<evidence type="ECO:0000313" key="3">
    <source>
        <dbReference type="Proteomes" id="UP000011082"/>
    </source>
</evidence>
<keyword evidence="1" id="KW-0732">Signal</keyword>
<feature type="signal peptide" evidence="1">
    <location>
        <begin position="1"/>
        <end position="17"/>
    </location>
</feature>
<dbReference type="RefSeq" id="XP_007603828.1">
    <property type="nucleotide sequence ID" value="XM_007603766.1"/>
</dbReference>
<dbReference type="InParanoid" id="L2GP28"/>
<keyword evidence="3" id="KW-1185">Reference proteome</keyword>
<dbReference type="GeneID" id="19881093"/>
<dbReference type="Proteomes" id="UP000011082">
    <property type="component" value="Unassembled WGS sequence"/>
</dbReference>
<gene>
    <name evidence="2" type="ORF">VICG_00375</name>
</gene>
<dbReference type="EMBL" id="JH370131">
    <property type="protein sequence ID" value="ELA42623.1"/>
    <property type="molecule type" value="Genomic_DNA"/>
</dbReference>
<dbReference type="VEuPathDB" id="MicrosporidiaDB:VICG_00375"/>
<dbReference type="OrthoDB" id="5572108at2759"/>
<name>L2GP28_VITCO</name>
<evidence type="ECO:0000313" key="2">
    <source>
        <dbReference type="EMBL" id="ELA42623.1"/>
    </source>
</evidence>
<proteinExistence type="predicted"/>
<protein>
    <submittedName>
        <fullName evidence="2">Uncharacterized protein</fullName>
    </submittedName>
</protein>
<sequence length="124" mass="14206">MLFVQTVISLICKLCLLAPFISLLSLSENPEFIQECNHYMQHSLKYPSFSRQMKFTPVNSSFVFEPITTPNKNIQSYFMRSEQSFFTPENLKYPLYPSSDPAAQFLVLDGLIVVNGKKSSMTSF</sequence>
<organism evidence="2 3">
    <name type="scientific">Vittaforma corneae (strain ATCC 50505)</name>
    <name type="common">Microsporidian parasite</name>
    <name type="synonym">Nosema corneum</name>
    <dbReference type="NCBI Taxonomy" id="993615"/>
    <lineage>
        <taxon>Eukaryota</taxon>
        <taxon>Fungi</taxon>
        <taxon>Fungi incertae sedis</taxon>
        <taxon>Microsporidia</taxon>
        <taxon>Nosematidae</taxon>
        <taxon>Vittaforma</taxon>
    </lineage>
</organism>
<evidence type="ECO:0000256" key="1">
    <source>
        <dbReference type="SAM" id="SignalP"/>
    </source>
</evidence>